<feature type="domain" description="Glutamyl/glutaminyl-tRNA synthetase class Ib catalytic" evidence="8">
    <location>
        <begin position="3"/>
        <end position="100"/>
    </location>
</feature>
<dbReference type="GO" id="GO:0005524">
    <property type="term" value="F:ATP binding"/>
    <property type="evidence" value="ECO:0007669"/>
    <property type="project" value="UniProtKB-UniRule"/>
</dbReference>
<keyword evidence="6 7" id="KW-0030">Aminoacyl-tRNA synthetase</keyword>
<dbReference type="GO" id="GO:0000049">
    <property type="term" value="F:tRNA binding"/>
    <property type="evidence" value="ECO:0007669"/>
    <property type="project" value="InterPro"/>
</dbReference>
<dbReference type="PANTHER" id="PTHR43311:SF2">
    <property type="entry name" value="GLUTAMATE--TRNA LIGASE, MITOCHONDRIAL-RELATED"/>
    <property type="match status" value="1"/>
</dbReference>
<dbReference type="PROSITE" id="PS00178">
    <property type="entry name" value="AA_TRNA_LIGASE_I"/>
    <property type="match status" value="1"/>
</dbReference>
<reference evidence="10 11" key="1">
    <citation type="journal article" date="2016" name="Nat. Commun.">
        <title>Thousands of microbial genomes shed light on interconnected biogeochemical processes in an aquifer system.</title>
        <authorList>
            <person name="Anantharaman K."/>
            <person name="Brown C.T."/>
            <person name="Hug L.A."/>
            <person name="Sharon I."/>
            <person name="Castelle C.J."/>
            <person name="Probst A.J."/>
            <person name="Thomas B.C."/>
            <person name="Singh A."/>
            <person name="Wilkins M.J."/>
            <person name="Karaoz U."/>
            <person name="Brodie E.L."/>
            <person name="Williams K.H."/>
            <person name="Hubbard S.S."/>
            <person name="Banfield J.F."/>
        </authorList>
    </citation>
    <scope>NUCLEOTIDE SEQUENCE [LARGE SCALE GENOMIC DNA]</scope>
</reference>
<name>A0A1F7RVX7_9BACT</name>
<comment type="subunit">
    <text evidence="7">Monomer.</text>
</comment>
<dbReference type="GO" id="GO:0006424">
    <property type="term" value="P:glutamyl-tRNA aminoacylation"/>
    <property type="evidence" value="ECO:0007669"/>
    <property type="project" value="UniProtKB-UniRule"/>
</dbReference>
<organism evidence="10 11">
    <name type="scientific">Candidatus Schekmanbacteria bacterium RBG_16_38_10</name>
    <dbReference type="NCBI Taxonomy" id="1817879"/>
    <lineage>
        <taxon>Bacteria</taxon>
        <taxon>Candidatus Schekmaniibacteriota</taxon>
    </lineage>
</organism>
<dbReference type="InterPro" id="IPR020751">
    <property type="entry name" value="aa-tRNA-synth_I_codon-bd_sub2"/>
</dbReference>
<keyword evidence="3 7" id="KW-0547">Nucleotide-binding</keyword>
<evidence type="ECO:0000256" key="4">
    <source>
        <dbReference type="ARBA" id="ARBA00022840"/>
    </source>
</evidence>
<comment type="catalytic activity">
    <reaction evidence="7">
        <text>tRNA(Glu) + L-glutamate + ATP = L-glutamyl-tRNA(Glu) + AMP + diphosphate</text>
        <dbReference type="Rhea" id="RHEA:23540"/>
        <dbReference type="Rhea" id="RHEA-COMP:9663"/>
        <dbReference type="Rhea" id="RHEA-COMP:9680"/>
        <dbReference type="ChEBI" id="CHEBI:29985"/>
        <dbReference type="ChEBI" id="CHEBI:30616"/>
        <dbReference type="ChEBI" id="CHEBI:33019"/>
        <dbReference type="ChEBI" id="CHEBI:78442"/>
        <dbReference type="ChEBI" id="CHEBI:78520"/>
        <dbReference type="ChEBI" id="CHEBI:456215"/>
        <dbReference type="EC" id="6.1.1.17"/>
    </reaction>
</comment>
<dbReference type="InterPro" id="IPR049940">
    <property type="entry name" value="GluQ/Sye"/>
</dbReference>
<comment type="subcellular location">
    <subcellularLocation>
        <location evidence="7">Cytoplasm</location>
    </subcellularLocation>
</comment>
<dbReference type="PANTHER" id="PTHR43311">
    <property type="entry name" value="GLUTAMATE--TRNA LIGASE"/>
    <property type="match status" value="1"/>
</dbReference>
<dbReference type="InterPro" id="IPR004527">
    <property type="entry name" value="Glu-tRNA-ligase_bac/mito"/>
</dbReference>
<dbReference type="InterPro" id="IPR033910">
    <property type="entry name" value="GluRS_core"/>
</dbReference>
<feature type="domain" description="Glutamyl/glutaminyl-tRNA synthetase class Ib catalytic" evidence="8">
    <location>
        <begin position="104"/>
        <end position="284"/>
    </location>
</feature>
<dbReference type="SUPFAM" id="SSF48163">
    <property type="entry name" value="An anticodon-binding domain of class I aminoacyl-tRNA synthetases"/>
    <property type="match status" value="1"/>
</dbReference>
<comment type="similarity">
    <text evidence="1 7">Belongs to the class-I aminoacyl-tRNA synthetase family. Glutamate--tRNA ligase type 1 subfamily.</text>
</comment>
<keyword evidence="4 7" id="KW-0067">ATP-binding</keyword>
<dbReference type="GO" id="GO:0008270">
    <property type="term" value="F:zinc ion binding"/>
    <property type="evidence" value="ECO:0007669"/>
    <property type="project" value="InterPro"/>
</dbReference>
<gene>
    <name evidence="7" type="primary">gltX</name>
    <name evidence="10" type="ORF">A2W05_11610</name>
</gene>
<feature type="short sequence motif" description="'HIGH' region" evidence="7">
    <location>
        <begin position="10"/>
        <end position="20"/>
    </location>
</feature>
<dbReference type="Gene3D" id="3.40.50.620">
    <property type="entry name" value="HUPs"/>
    <property type="match status" value="2"/>
</dbReference>
<dbReference type="EC" id="6.1.1.17" evidence="7"/>
<evidence type="ECO:0000256" key="1">
    <source>
        <dbReference type="ARBA" id="ARBA00007894"/>
    </source>
</evidence>
<dbReference type="HAMAP" id="MF_00022">
    <property type="entry name" value="Glu_tRNA_synth_type1"/>
    <property type="match status" value="1"/>
</dbReference>
<dbReference type="Pfam" id="PF00749">
    <property type="entry name" value="tRNA-synt_1c"/>
    <property type="match status" value="2"/>
</dbReference>
<proteinExistence type="inferred from homology"/>
<evidence type="ECO:0000256" key="6">
    <source>
        <dbReference type="ARBA" id="ARBA00023146"/>
    </source>
</evidence>
<evidence type="ECO:0000256" key="5">
    <source>
        <dbReference type="ARBA" id="ARBA00022917"/>
    </source>
</evidence>
<dbReference type="InterPro" id="IPR008925">
    <property type="entry name" value="aa_tRNA-synth_I_cd-bd_sf"/>
</dbReference>
<keyword evidence="7" id="KW-0963">Cytoplasm</keyword>
<evidence type="ECO:0000313" key="10">
    <source>
        <dbReference type="EMBL" id="OGL45716.1"/>
    </source>
</evidence>
<dbReference type="Pfam" id="PF19269">
    <property type="entry name" value="Anticodon_2"/>
    <property type="match status" value="1"/>
</dbReference>
<dbReference type="InterPro" id="IPR001412">
    <property type="entry name" value="aa-tRNA-synth_I_CS"/>
</dbReference>
<evidence type="ECO:0000259" key="8">
    <source>
        <dbReference type="Pfam" id="PF00749"/>
    </source>
</evidence>
<dbReference type="SUPFAM" id="SSF52374">
    <property type="entry name" value="Nucleotidylyl transferase"/>
    <property type="match status" value="1"/>
</dbReference>
<dbReference type="Proteomes" id="UP000178797">
    <property type="component" value="Unassembled WGS sequence"/>
</dbReference>
<protein>
    <recommendedName>
        <fullName evidence="7">Glutamate--tRNA ligase</fullName>
        <ecNumber evidence="7">6.1.1.17</ecNumber>
    </recommendedName>
    <alternativeName>
        <fullName evidence="7">Glutamyl-tRNA synthetase</fullName>
        <shortName evidence="7">GluRS</shortName>
    </alternativeName>
</protein>
<sequence length="445" mass="50628">MVNVRTRFAPSPTGTFHIGGARTALYNFLFTKHEGGTFVLRIEDTDKVRSTPESLQTIYDALNWLGIKWNEGPYFQSQRLDKYKETAEKLLSTGRAYKRDDIGKGTAVVFKIDHGYIEWTDCIHSKIGRDISQDPDLVIMKSDGFPTYNFACVVDDIDLNITHVIRGDDHISNTPKQISLFRALDKPIPNFAHIPLILNPDGSKMSKDYKKKGTGGKEETIPTSVLEYKKLGFLPEAFMNFLALLGWAPGDNTEIMPLEDMIKQFTLDKVNNRGAQFNIEKLTWMNGHYIRQKPLDELITLSKPYLEPHFDLSKFEPTKIREALTQQHERLKTLAELPALTKFFFKQDVDYDEKAVNKILRKDGVKDVLQKAKSALEKLDDFNAYNLEHLVTTMATELGLKLQNIAQPIRVAITGGTVSPPINETMHLLGKERVLERLNKAINMI</sequence>
<dbReference type="AlphaFoldDB" id="A0A1F7RVX7"/>
<keyword evidence="5 7" id="KW-0648">Protein biosynthesis</keyword>
<dbReference type="EMBL" id="MGDE01000119">
    <property type="protein sequence ID" value="OGL45716.1"/>
    <property type="molecule type" value="Genomic_DNA"/>
</dbReference>
<dbReference type="InterPro" id="IPR000924">
    <property type="entry name" value="Glu/Gln-tRNA-synth"/>
</dbReference>
<comment type="caution">
    <text evidence="7">Lacks conserved residue(s) required for the propagation of feature annotation.</text>
</comment>
<dbReference type="NCBIfam" id="TIGR00464">
    <property type="entry name" value="gltX_bact"/>
    <property type="match status" value="1"/>
</dbReference>
<keyword evidence="2 7" id="KW-0436">Ligase</keyword>
<dbReference type="InterPro" id="IPR020061">
    <property type="entry name" value="Glu_tRNA_lig_a-bdl"/>
</dbReference>
<evidence type="ECO:0000256" key="2">
    <source>
        <dbReference type="ARBA" id="ARBA00022598"/>
    </source>
</evidence>
<dbReference type="GO" id="GO:0005829">
    <property type="term" value="C:cytosol"/>
    <property type="evidence" value="ECO:0007669"/>
    <property type="project" value="TreeGrafter"/>
</dbReference>
<evidence type="ECO:0000259" key="9">
    <source>
        <dbReference type="Pfam" id="PF19269"/>
    </source>
</evidence>
<comment type="caution">
    <text evidence="10">The sequence shown here is derived from an EMBL/GenBank/DDBJ whole genome shotgun (WGS) entry which is preliminary data.</text>
</comment>
<dbReference type="PRINTS" id="PR00987">
    <property type="entry name" value="TRNASYNTHGLU"/>
</dbReference>
<dbReference type="InterPro" id="IPR045462">
    <property type="entry name" value="aa-tRNA-synth_I_cd-bd"/>
</dbReference>
<evidence type="ECO:0000256" key="7">
    <source>
        <dbReference type="HAMAP-Rule" id="MF_00022"/>
    </source>
</evidence>
<feature type="binding site" evidence="7">
    <location>
        <position position="207"/>
    </location>
    <ligand>
        <name>ATP</name>
        <dbReference type="ChEBI" id="CHEBI:30616"/>
    </ligand>
</feature>
<dbReference type="Gene3D" id="1.10.1160.10">
    <property type="entry name" value="Glutamyl-trna Synthetase, Domain 2"/>
    <property type="match status" value="1"/>
</dbReference>
<dbReference type="CDD" id="cd00808">
    <property type="entry name" value="GluRS_core"/>
    <property type="match status" value="1"/>
</dbReference>
<comment type="function">
    <text evidence="7">Catalyzes the attachment of glutamate to tRNA(Glu) in a two-step reaction: glutamate is first activated by ATP to form Glu-AMP and then transferred to the acceptor end of tRNA(Glu).</text>
</comment>
<dbReference type="InterPro" id="IPR020058">
    <property type="entry name" value="Glu/Gln-tRNA-synth_Ib_cat-dom"/>
</dbReference>
<accession>A0A1F7RVX7</accession>
<evidence type="ECO:0000313" key="11">
    <source>
        <dbReference type="Proteomes" id="UP000178797"/>
    </source>
</evidence>
<dbReference type="Gene3D" id="3.90.800.10">
    <property type="entry name" value="Glutamyl-tRNA Synthetase, Domain 3"/>
    <property type="match status" value="1"/>
</dbReference>
<dbReference type="GO" id="GO:0004818">
    <property type="term" value="F:glutamate-tRNA ligase activity"/>
    <property type="evidence" value="ECO:0007669"/>
    <property type="project" value="UniProtKB-UniRule"/>
</dbReference>
<evidence type="ECO:0000256" key="3">
    <source>
        <dbReference type="ARBA" id="ARBA00022741"/>
    </source>
</evidence>
<dbReference type="Gene3D" id="1.10.10.350">
    <property type="match status" value="1"/>
</dbReference>
<dbReference type="InterPro" id="IPR014729">
    <property type="entry name" value="Rossmann-like_a/b/a_fold"/>
</dbReference>
<feature type="domain" description="Aminoacyl-tRNA synthetase class I anticodon-binding" evidence="9">
    <location>
        <begin position="298"/>
        <end position="442"/>
    </location>
</feature>